<dbReference type="OrthoDB" id="2241695at2"/>
<dbReference type="InterPro" id="IPR018672">
    <property type="entry name" value="DUF2140"/>
</dbReference>
<organism evidence="1 2">
    <name type="scientific">Lentilactobacillus rapi</name>
    <dbReference type="NCBI Taxonomy" id="481723"/>
    <lineage>
        <taxon>Bacteria</taxon>
        <taxon>Bacillati</taxon>
        <taxon>Bacillota</taxon>
        <taxon>Bacilli</taxon>
        <taxon>Lactobacillales</taxon>
        <taxon>Lactobacillaceae</taxon>
        <taxon>Lentilactobacillus</taxon>
    </lineage>
</organism>
<sequence>MQKSRTKNKRRNPWKVAFISLTGLIVLAAVALMVIVHMPSKADNTFNNEAKNTGTTPISVQLNKDQLNTLSDYYLDKLQDGSDNAKYHFEVADQGIVYGSMKLLGSAVDFTVFFTPKVLSNGNVELHATKLALGRFPVPISFVLTYVKNAYELPKWVQLVPKKKLIRLDINHMTKHGLNYSAQTIDMKGKGKFVFKIILPKQ</sequence>
<dbReference type="RefSeq" id="WP_054746624.1">
    <property type="nucleotide sequence ID" value="NZ_BKAM01000001.1"/>
</dbReference>
<evidence type="ECO:0000313" key="2">
    <source>
        <dbReference type="Proteomes" id="UP000321569"/>
    </source>
</evidence>
<comment type="caution">
    <text evidence="1">The sequence shown here is derived from an EMBL/GenBank/DDBJ whole genome shotgun (WGS) entry which is preliminary data.</text>
</comment>
<reference evidence="1 2" key="1">
    <citation type="submission" date="2019-07" db="EMBL/GenBank/DDBJ databases">
        <title>Whole genome shotgun sequence of Lactobacillus rapi NBRC 109618.</title>
        <authorList>
            <person name="Hosoyama A."/>
            <person name="Uohara A."/>
            <person name="Ohji S."/>
            <person name="Ichikawa N."/>
        </authorList>
    </citation>
    <scope>NUCLEOTIDE SEQUENCE [LARGE SCALE GENOMIC DNA]</scope>
    <source>
        <strain evidence="1 2">NBRC 109618</strain>
    </source>
</reference>
<proteinExistence type="predicted"/>
<dbReference type="STRING" id="1423795.FD12_GL000380"/>
<dbReference type="EMBL" id="BKAM01000001">
    <property type="protein sequence ID" value="GEP71304.1"/>
    <property type="molecule type" value="Genomic_DNA"/>
</dbReference>
<dbReference type="Pfam" id="PF09911">
    <property type="entry name" value="DUF2140"/>
    <property type="match status" value="1"/>
</dbReference>
<evidence type="ECO:0000313" key="1">
    <source>
        <dbReference type="EMBL" id="GEP71304.1"/>
    </source>
</evidence>
<name>A0A512PJD6_9LACO</name>
<gene>
    <name evidence="1" type="ORF">LRA02_01720</name>
</gene>
<dbReference type="AlphaFoldDB" id="A0A512PJD6"/>
<accession>A0A512PJD6</accession>
<evidence type="ECO:0008006" key="3">
    <source>
        <dbReference type="Google" id="ProtNLM"/>
    </source>
</evidence>
<protein>
    <recommendedName>
        <fullName evidence="3">DUF2140 family protein</fullName>
    </recommendedName>
</protein>
<dbReference type="Proteomes" id="UP000321569">
    <property type="component" value="Unassembled WGS sequence"/>
</dbReference>